<dbReference type="AlphaFoldDB" id="A0AAV3ZDC3"/>
<evidence type="ECO:0000313" key="2">
    <source>
        <dbReference type="Proteomes" id="UP000735302"/>
    </source>
</evidence>
<proteinExistence type="predicted"/>
<evidence type="ECO:0008006" key="3">
    <source>
        <dbReference type="Google" id="ProtNLM"/>
    </source>
</evidence>
<dbReference type="EMBL" id="BLXT01002238">
    <property type="protein sequence ID" value="GFN92388.1"/>
    <property type="molecule type" value="Genomic_DNA"/>
</dbReference>
<name>A0AAV3ZDC3_9GAST</name>
<keyword evidence="2" id="KW-1185">Reference proteome</keyword>
<evidence type="ECO:0000313" key="1">
    <source>
        <dbReference type="EMBL" id="GFN92388.1"/>
    </source>
</evidence>
<organism evidence="1 2">
    <name type="scientific">Plakobranchus ocellatus</name>
    <dbReference type="NCBI Taxonomy" id="259542"/>
    <lineage>
        <taxon>Eukaryota</taxon>
        <taxon>Metazoa</taxon>
        <taxon>Spiralia</taxon>
        <taxon>Lophotrochozoa</taxon>
        <taxon>Mollusca</taxon>
        <taxon>Gastropoda</taxon>
        <taxon>Heterobranchia</taxon>
        <taxon>Euthyneura</taxon>
        <taxon>Panpulmonata</taxon>
        <taxon>Sacoglossa</taxon>
        <taxon>Placobranchoidea</taxon>
        <taxon>Plakobranchidae</taxon>
        <taxon>Plakobranchus</taxon>
    </lineage>
</organism>
<sequence>MRVQSSVDLASYPFRAGWTQRRKEKIDHARSEIRTSGLSLGSQLAYQTLDRSCNAAPPSSGVPLSYLMMNDSPVSMKAGDYLQSLPRSDAVQIFRARARHTLLLADRARHGWSTTTACRLCGERDETITHVLSECREVVGDRPSGWPAVPVNEILWCGDRVAMSTAAKIMRKFLRAMQ</sequence>
<dbReference type="Proteomes" id="UP000735302">
    <property type="component" value="Unassembled WGS sequence"/>
</dbReference>
<protein>
    <recommendedName>
        <fullName evidence="3">Reverse transcriptase zinc-binding domain-containing protein</fullName>
    </recommendedName>
</protein>
<comment type="caution">
    <text evidence="1">The sequence shown here is derived from an EMBL/GenBank/DDBJ whole genome shotgun (WGS) entry which is preliminary data.</text>
</comment>
<reference evidence="1 2" key="1">
    <citation type="journal article" date="2021" name="Elife">
        <title>Chloroplast acquisition without the gene transfer in kleptoplastic sea slugs, Plakobranchus ocellatus.</title>
        <authorList>
            <person name="Maeda T."/>
            <person name="Takahashi S."/>
            <person name="Yoshida T."/>
            <person name="Shimamura S."/>
            <person name="Takaki Y."/>
            <person name="Nagai Y."/>
            <person name="Toyoda A."/>
            <person name="Suzuki Y."/>
            <person name="Arimoto A."/>
            <person name="Ishii H."/>
            <person name="Satoh N."/>
            <person name="Nishiyama T."/>
            <person name="Hasebe M."/>
            <person name="Maruyama T."/>
            <person name="Minagawa J."/>
            <person name="Obokata J."/>
            <person name="Shigenobu S."/>
        </authorList>
    </citation>
    <scope>NUCLEOTIDE SEQUENCE [LARGE SCALE GENOMIC DNA]</scope>
</reference>
<accession>A0AAV3ZDC3</accession>
<gene>
    <name evidence="1" type="ORF">PoB_001889400</name>
</gene>